<organism evidence="8 9">
    <name type="scientific">Escherichia phage vB_EcoM_Goslar</name>
    <dbReference type="NCBI Taxonomy" id="2502409"/>
    <lineage>
        <taxon>Viruses</taxon>
        <taxon>Duplodnaviria</taxon>
        <taxon>Heunggongvirae</taxon>
        <taxon>Uroviricota</taxon>
        <taxon>Caudoviricetes</taxon>
        <taxon>Chimalliviridae</taxon>
        <taxon>Goslarvirus</taxon>
        <taxon>Goslarvirus goslar</taxon>
    </lineage>
</organism>
<keyword evidence="5" id="KW-0548">Nucleotidyltransferase</keyword>
<evidence type="ECO:0000256" key="5">
    <source>
        <dbReference type="ARBA" id="ARBA00022695"/>
    </source>
</evidence>
<evidence type="ECO:0000256" key="7">
    <source>
        <dbReference type="ARBA" id="ARBA00048552"/>
    </source>
</evidence>
<evidence type="ECO:0000313" key="8">
    <source>
        <dbReference type="EMBL" id="QBO63964.1"/>
    </source>
</evidence>
<dbReference type="GO" id="GO:0006351">
    <property type="term" value="P:DNA-templated transcription"/>
    <property type="evidence" value="ECO:0007669"/>
    <property type="project" value="InterPro"/>
</dbReference>
<dbReference type="SUPFAM" id="SSF64484">
    <property type="entry name" value="beta and beta-prime subunits of DNA dependent RNA-polymerase"/>
    <property type="match status" value="1"/>
</dbReference>
<organismHost>
    <name type="scientific">Escherichia coli</name>
    <dbReference type="NCBI Taxonomy" id="562"/>
</organismHost>
<keyword evidence="4" id="KW-0808">Transferase</keyword>
<evidence type="ECO:0000256" key="6">
    <source>
        <dbReference type="ARBA" id="ARBA00023163"/>
    </source>
</evidence>
<keyword evidence="3" id="KW-0240">DNA-directed RNA polymerase</keyword>
<name>A0A482GEI1_BPGOS</name>
<dbReference type="GO" id="GO:0003899">
    <property type="term" value="F:DNA-directed RNA polymerase activity"/>
    <property type="evidence" value="ECO:0007669"/>
    <property type="project" value="UniProtKB-EC"/>
</dbReference>
<evidence type="ECO:0000256" key="2">
    <source>
        <dbReference type="ARBA" id="ARBA00012418"/>
    </source>
</evidence>
<evidence type="ECO:0000256" key="4">
    <source>
        <dbReference type="ARBA" id="ARBA00022679"/>
    </source>
</evidence>
<evidence type="ECO:0000313" key="9">
    <source>
        <dbReference type="Proteomes" id="UP000294673"/>
    </source>
</evidence>
<keyword evidence="6" id="KW-0804">Transcription</keyword>
<accession>A0A482GEI1</accession>
<comment type="catalytic activity">
    <reaction evidence="7">
        <text>RNA(n) + a ribonucleoside 5'-triphosphate = RNA(n+1) + diphosphate</text>
        <dbReference type="Rhea" id="RHEA:21248"/>
        <dbReference type="Rhea" id="RHEA-COMP:14527"/>
        <dbReference type="Rhea" id="RHEA-COMP:17342"/>
        <dbReference type="ChEBI" id="CHEBI:33019"/>
        <dbReference type="ChEBI" id="CHEBI:61557"/>
        <dbReference type="ChEBI" id="CHEBI:140395"/>
        <dbReference type="EC" id="2.7.7.6"/>
    </reaction>
</comment>
<proteinExistence type="inferred from homology"/>
<dbReference type="GO" id="GO:0000428">
    <property type="term" value="C:DNA-directed RNA polymerase complex"/>
    <property type="evidence" value="ECO:0007669"/>
    <property type="project" value="UniProtKB-KW"/>
</dbReference>
<protein>
    <recommendedName>
        <fullName evidence="2">DNA-directed RNA polymerase</fullName>
        <ecNumber evidence="2">2.7.7.6</ecNumber>
    </recommendedName>
</protein>
<dbReference type="EMBL" id="MK327938">
    <property type="protein sequence ID" value="QBO63964.1"/>
    <property type="molecule type" value="Genomic_DNA"/>
</dbReference>
<evidence type="ECO:0000256" key="1">
    <source>
        <dbReference type="ARBA" id="ARBA00006835"/>
    </source>
</evidence>
<comment type="similarity">
    <text evidence="1">Belongs to the RNA polymerase beta chain family.</text>
</comment>
<reference evidence="8 9" key="1">
    <citation type="submission" date="2018-12" db="EMBL/GenBank/DDBJ databases">
        <title>Still something new to discover - new insights into E. coli phage diversity and taxonomy.</title>
        <authorList>
            <person name="Korf I.H.E."/>
            <person name="Adriaennsens E."/>
            <person name="Dreiseikelmann B."/>
            <person name="Kropinski A."/>
            <person name="Nimtz M."/>
            <person name="Meier-Kolthoff J.P."/>
            <person name="Rohde M."/>
            <person name="van Raaij M."/>
            <person name="Wittmann J."/>
        </authorList>
    </citation>
    <scope>NUCLEOTIDE SEQUENCE [LARGE SCALE GENOMIC DNA]</scope>
</reference>
<dbReference type="GO" id="GO:0003677">
    <property type="term" value="F:DNA binding"/>
    <property type="evidence" value="ECO:0007669"/>
    <property type="project" value="InterPro"/>
</dbReference>
<gene>
    <name evidence="8" type="ORF">Goslar_00171</name>
</gene>
<dbReference type="InterPro" id="IPR037033">
    <property type="entry name" value="DNA-dir_RNAP_su2_hyb_sf"/>
</dbReference>
<dbReference type="EC" id="2.7.7.6" evidence="2"/>
<dbReference type="Proteomes" id="UP000294673">
    <property type="component" value="Segment"/>
</dbReference>
<sequence>MHYKEKPLYESVKQAIAEGKIIPIKQEYTGVGTGLNGLLHYNSAQRAAMFGGHLSQALVIKDAKPSRLTTGIEYQYGQNTWSVEFPVESRIIDIIPRFQPGHTANSIKTNTMHYVLYENQEDGNRHELRLLEVPEHHIMHQQYGFRFRPTNLFHSLRRGQIVPRYSRLMESPAINQETREWGYGRDCKVCFGSFYQCIEDGGVARRGVLKHFTSTGIEKRTITSGKSRYPINLYGDDEVYQAIPENGERIRKDGLLAATREIDPILSVVDMMTCNLQRVDYVYDDLTYAEPNARVTDIDVVSDRHRRSGRQARERAIMMEEKMRPPYRQFLKYENAIGLLYTRIQDAVRKYERERVGTPIRHHQTVMWWLNLADAEHGIDIRNPNGQLRHVLPTRDYRKENLDDWRVTITYTYDVVPGIGFKFTGMAGDKFVVTDIMEDDEMPVDQWGNVADFMFDDSTVIKRMSLSRVNAPYINGVGDQIMRELKPVMDAGDLETAWNTLMRYYYIVSPEFVEQVVEKYCITDEDKWDHLRYVQRHGTEVYIPTDSIAAGSERMENLIREFPLKKGPVRYRGRSGQWRTTKNDIAIGDTYIMMLEKTANDWSAVGIPKLQAHGLPSKLSNSDKYSSPGKEQPTRYCGESEHREVTAFAGGWFASVFMDYANNPKQVDSITESIYATDKPSAIPIATNFEKYPIGGNRALRILYHQLNVAGGQIIDADDCES</sequence>
<dbReference type="Gene3D" id="2.40.270.10">
    <property type="entry name" value="DNA-directed RNA polymerase, subunit 2, domain 6"/>
    <property type="match status" value="1"/>
</dbReference>
<keyword evidence="9" id="KW-1185">Reference proteome</keyword>
<evidence type="ECO:0000256" key="3">
    <source>
        <dbReference type="ARBA" id="ARBA00022478"/>
    </source>
</evidence>